<feature type="domain" description="Alcohol dehydrogenase-like N-terminal" evidence="3">
    <location>
        <begin position="24"/>
        <end position="129"/>
    </location>
</feature>
<dbReference type="InterPro" id="IPR050129">
    <property type="entry name" value="Zn_alcohol_dh"/>
</dbReference>
<dbReference type="SUPFAM" id="SSF51735">
    <property type="entry name" value="NAD(P)-binding Rossmann-fold domains"/>
    <property type="match status" value="1"/>
</dbReference>
<dbReference type="Proteomes" id="UP000640426">
    <property type="component" value="Unassembled WGS sequence"/>
</dbReference>
<evidence type="ECO:0000313" key="5">
    <source>
        <dbReference type="Proteomes" id="UP000640426"/>
    </source>
</evidence>
<dbReference type="Gene3D" id="3.90.180.10">
    <property type="entry name" value="Medium-chain alcohol dehydrogenases, catalytic domain"/>
    <property type="match status" value="1"/>
</dbReference>
<dbReference type="PANTHER" id="PTHR43401:SF3">
    <property type="entry name" value="L-GALACTONATE-5-DEHYDROGENASE"/>
    <property type="match status" value="1"/>
</dbReference>
<accession>A0ABS0XM12</accession>
<sequence>MRVVTCREPLSLDITHGAPPIRADDEVEIRIRRVGLCGTDYHIFTGNQPFLSYPRVMGHELAGEVLVAPTGSPLRQGQVVTINPYLSCGTCVACRRGKPNCCARIAVLGVHIDGGMQDRIVVRQSAVVDATGLSLSQAAMVEFLAIGAHAVKRGGLCSGDRVLVVGAGPIGIAAALFARLDGAAVTLIDTRAARLEYARKRLRFEDTVLVDEAIYRTLAERTDGDLYDCVFDATGNIEAMCAGLSYVAQGGSYVLISVVKGDLVFADPEFHKRETTLIASRNALSTDFDRVIAAIRNGDIDTDALHTHSVDADELPKRIPELIAGADHVLKAIATF</sequence>
<evidence type="ECO:0000259" key="2">
    <source>
        <dbReference type="Pfam" id="PF00107"/>
    </source>
</evidence>
<dbReference type="EMBL" id="JAELXS010000002">
    <property type="protein sequence ID" value="MBJ6121078.1"/>
    <property type="molecule type" value="Genomic_DNA"/>
</dbReference>
<dbReference type="SUPFAM" id="SSF50129">
    <property type="entry name" value="GroES-like"/>
    <property type="match status" value="1"/>
</dbReference>
<protein>
    <submittedName>
        <fullName evidence="4">Zinc-binding alcohol dehydrogenase family protein</fullName>
    </submittedName>
</protein>
<dbReference type="InterPro" id="IPR036291">
    <property type="entry name" value="NAD(P)-bd_dom_sf"/>
</dbReference>
<evidence type="ECO:0000259" key="3">
    <source>
        <dbReference type="Pfam" id="PF08240"/>
    </source>
</evidence>
<comment type="caution">
    <text evidence="4">The sequence shown here is derived from an EMBL/GenBank/DDBJ whole genome shotgun (WGS) entry which is preliminary data.</text>
</comment>
<dbReference type="CDD" id="cd08261">
    <property type="entry name" value="Zn_ADH7"/>
    <property type="match status" value="1"/>
</dbReference>
<dbReference type="Pfam" id="PF00107">
    <property type="entry name" value="ADH_zinc_N"/>
    <property type="match status" value="1"/>
</dbReference>
<dbReference type="InterPro" id="IPR013154">
    <property type="entry name" value="ADH-like_N"/>
</dbReference>
<dbReference type="PANTHER" id="PTHR43401">
    <property type="entry name" value="L-THREONINE 3-DEHYDROGENASE"/>
    <property type="match status" value="1"/>
</dbReference>
<gene>
    <name evidence="4" type="ORF">JAO74_04645</name>
</gene>
<name>A0ABS0XM12_9SPHN</name>
<feature type="domain" description="Alcohol dehydrogenase-like C-terminal" evidence="2">
    <location>
        <begin position="169"/>
        <end position="295"/>
    </location>
</feature>
<evidence type="ECO:0000313" key="4">
    <source>
        <dbReference type="EMBL" id="MBJ6121078.1"/>
    </source>
</evidence>
<evidence type="ECO:0000256" key="1">
    <source>
        <dbReference type="ARBA" id="ARBA00023002"/>
    </source>
</evidence>
<proteinExistence type="predicted"/>
<dbReference type="InterPro" id="IPR013149">
    <property type="entry name" value="ADH-like_C"/>
</dbReference>
<dbReference type="RefSeq" id="WP_199035631.1">
    <property type="nucleotide sequence ID" value="NZ_JAELXS010000002.1"/>
</dbReference>
<keyword evidence="5" id="KW-1185">Reference proteome</keyword>
<keyword evidence="1" id="KW-0560">Oxidoreductase</keyword>
<organism evidence="4 5">
    <name type="scientific">Sphingomonas mollis</name>
    <dbReference type="NCBI Taxonomy" id="2795726"/>
    <lineage>
        <taxon>Bacteria</taxon>
        <taxon>Pseudomonadati</taxon>
        <taxon>Pseudomonadota</taxon>
        <taxon>Alphaproteobacteria</taxon>
        <taxon>Sphingomonadales</taxon>
        <taxon>Sphingomonadaceae</taxon>
        <taxon>Sphingomonas</taxon>
    </lineage>
</organism>
<dbReference type="InterPro" id="IPR011032">
    <property type="entry name" value="GroES-like_sf"/>
</dbReference>
<dbReference type="Gene3D" id="3.40.50.720">
    <property type="entry name" value="NAD(P)-binding Rossmann-like Domain"/>
    <property type="match status" value="1"/>
</dbReference>
<dbReference type="Pfam" id="PF08240">
    <property type="entry name" value="ADH_N"/>
    <property type="match status" value="1"/>
</dbReference>
<reference evidence="5" key="1">
    <citation type="submission" date="2020-12" db="EMBL/GenBank/DDBJ databases">
        <title>Hymenobacter sp.</title>
        <authorList>
            <person name="Kim M.K."/>
        </authorList>
    </citation>
    <scope>NUCLEOTIDE SEQUENCE [LARGE SCALE GENOMIC DNA]</scope>
    <source>
        <strain evidence="5">BT553</strain>
    </source>
</reference>